<dbReference type="InterPro" id="IPR036736">
    <property type="entry name" value="ACP-like_sf"/>
</dbReference>
<dbReference type="SUPFAM" id="SSF47336">
    <property type="entry name" value="ACP-like"/>
    <property type="match status" value="1"/>
</dbReference>
<dbReference type="AlphaFoldDB" id="A0A2S8G0A1"/>
<proteinExistence type="predicted"/>
<gene>
    <name evidence="2" type="ORF">C5Y83_07885</name>
</gene>
<dbReference type="PROSITE" id="PS50075">
    <property type="entry name" value="CARRIER"/>
    <property type="match status" value="1"/>
</dbReference>
<feature type="domain" description="Carrier" evidence="1">
    <location>
        <begin position="6"/>
        <end position="83"/>
    </location>
</feature>
<comment type="caution">
    <text evidence="2">The sequence shown here is derived from an EMBL/GenBank/DDBJ whole genome shotgun (WGS) entry which is preliminary data.</text>
</comment>
<dbReference type="Gene3D" id="1.10.1200.10">
    <property type="entry name" value="ACP-like"/>
    <property type="match status" value="1"/>
</dbReference>
<dbReference type="Proteomes" id="UP000238322">
    <property type="component" value="Unassembled WGS sequence"/>
</dbReference>
<evidence type="ECO:0000259" key="1">
    <source>
        <dbReference type="PROSITE" id="PS50075"/>
    </source>
</evidence>
<dbReference type="InterPro" id="IPR009081">
    <property type="entry name" value="PP-bd_ACP"/>
</dbReference>
<accession>A0A2S8G0A1</accession>
<evidence type="ECO:0000313" key="2">
    <source>
        <dbReference type="EMBL" id="PQO37853.1"/>
    </source>
</evidence>
<evidence type="ECO:0000313" key="3">
    <source>
        <dbReference type="Proteomes" id="UP000238322"/>
    </source>
</evidence>
<protein>
    <recommendedName>
        <fullName evidence="1">Carrier domain-containing protein</fullName>
    </recommendedName>
</protein>
<name>A0A2S8G0A1_9BACT</name>
<reference evidence="2 3" key="1">
    <citation type="submission" date="2018-02" db="EMBL/GenBank/DDBJ databases">
        <title>Comparative genomes isolates from brazilian mangrove.</title>
        <authorList>
            <person name="Araujo J.E."/>
            <person name="Taketani R.G."/>
            <person name="Silva M.C.P."/>
            <person name="Loureco M.V."/>
            <person name="Andreote F.D."/>
        </authorList>
    </citation>
    <scope>NUCLEOTIDE SEQUENCE [LARGE SCALE GENOMIC DNA]</scope>
    <source>
        <strain evidence="2 3">Hex-1 MGV</strain>
    </source>
</reference>
<sequence>MASPQVIRNAILATLRRIAEANSNITFYENEPSRTLSEVQFDSLLSMDFVIGLEESLGVIIPPDEVFKDESVESLITLLKGRLAHESDETDHTTES</sequence>
<dbReference type="RefSeq" id="WP_105329102.1">
    <property type="nucleotide sequence ID" value="NZ_PUHY01000005.1"/>
</dbReference>
<organism evidence="2 3">
    <name type="scientific">Blastopirellula marina</name>
    <dbReference type="NCBI Taxonomy" id="124"/>
    <lineage>
        <taxon>Bacteria</taxon>
        <taxon>Pseudomonadati</taxon>
        <taxon>Planctomycetota</taxon>
        <taxon>Planctomycetia</taxon>
        <taxon>Pirellulales</taxon>
        <taxon>Pirellulaceae</taxon>
        <taxon>Blastopirellula</taxon>
    </lineage>
</organism>
<dbReference type="Pfam" id="PF00550">
    <property type="entry name" value="PP-binding"/>
    <property type="match status" value="1"/>
</dbReference>
<dbReference type="EMBL" id="PUHY01000005">
    <property type="protein sequence ID" value="PQO37853.1"/>
    <property type="molecule type" value="Genomic_DNA"/>
</dbReference>